<name>A0ACC0CJL6_9PEZI</name>
<protein>
    <submittedName>
        <fullName evidence="1">Uncharacterized protein</fullName>
    </submittedName>
</protein>
<dbReference type="Proteomes" id="UP001497680">
    <property type="component" value="Unassembled WGS sequence"/>
</dbReference>
<proteinExistence type="predicted"/>
<keyword evidence="2" id="KW-1185">Reference proteome</keyword>
<evidence type="ECO:0000313" key="1">
    <source>
        <dbReference type="EMBL" id="KAI6080598.1"/>
    </source>
</evidence>
<dbReference type="EMBL" id="MU394433">
    <property type="protein sequence ID" value="KAI6080598.1"/>
    <property type="molecule type" value="Genomic_DNA"/>
</dbReference>
<organism evidence="1 2">
    <name type="scientific">Hypoxylon rubiginosum</name>
    <dbReference type="NCBI Taxonomy" id="110542"/>
    <lineage>
        <taxon>Eukaryota</taxon>
        <taxon>Fungi</taxon>
        <taxon>Dikarya</taxon>
        <taxon>Ascomycota</taxon>
        <taxon>Pezizomycotina</taxon>
        <taxon>Sordariomycetes</taxon>
        <taxon>Xylariomycetidae</taxon>
        <taxon>Xylariales</taxon>
        <taxon>Hypoxylaceae</taxon>
        <taxon>Hypoxylon</taxon>
    </lineage>
</organism>
<accession>A0ACC0CJL6</accession>
<sequence>MMPLRGLRFWAPFQIDALGLVTLFGAREMNRSIGNLTQSWITEWLPTLGSYAVANDEILEPDPGFVLYNITDQIMATDVSTWFTRWLISYPLTYTATTITLTSNTKPMSSELRACSILIGGLTLAVPLLFAILTEDWWGFANVIALCLTVIVRQQMVGLLRSSINKNFEDAMDDPGDEVKAFLTIPNGKAVTIRGSRQVVVNCLLTNPQPPNPTYYFILKAIGWGAFGVHAVALGMTALFNQILCVVMLLVCTYLTAVHVGDDHGVIGNRLRLDVDMGDPKWNRSSVYARLDMSEEEENCMVQWSILPQRSNVWWWNRYRQTCIVARQKDLVRA</sequence>
<comment type="caution">
    <text evidence="1">The sequence shown here is derived from an EMBL/GenBank/DDBJ whole genome shotgun (WGS) entry which is preliminary data.</text>
</comment>
<reference evidence="1 2" key="1">
    <citation type="journal article" date="2022" name="New Phytol.">
        <title>Ecological generalism drives hyperdiversity of secondary metabolite gene clusters in xylarialean endophytes.</title>
        <authorList>
            <person name="Franco M.E.E."/>
            <person name="Wisecaver J.H."/>
            <person name="Arnold A.E."/>
            <person name="Ju Y.M."/>
            <person name="Slot J.C."/>
            <person name="Ahrendt S."/>
            <person name="Moore L.P."/>
            <person name="Eastman K.E."/>
            <person name="Scott K."/>
            <person name="Konkel Z."/>
            <person name="Mondo S.J."/>
            <person name="Kuo A."/>
            <person name="Hayes R.D."/>
            <person name="Haridas S."/>
            <person name="Andreopoulos B."/>
            <person name="Riley R."/>
            <person name="LaButti K."/>
            <person name="Pangilinan J."/>
            <person name="Lipzen A."/>
            <person name="Amirebrahimi M."/>
            <person name="Yan J."/>
            <person name="Adam C."/>
            <person name="Keymanesh K."/>
            <person name="Ng V."/>
            <person name="Louie K."/>
            <person name="Northen T."/>
            <person name="Drula E."/>
            <person name="Henrissat B."/>
            <person name="Hsieh H.M."/>
            <person name="Youens-Clark K."/>
            <person name="Lutzoni F."/>
            <person name="Miadlikowska J."/>
            <person name="Eastwood D.C."/>
            <person name="Hamelin R.C."/>
            <person name="Grigoriev I.V."/>
            <person name="U'Ren J.M."/>
        </authorList>
    </citation>
    <scope>NUCLEOTIDE SEQUENCE [LARGE SCALE GENOMIC DNA]</scope>
    <source>
        <strain evidence="1 2">ER1909</strain>
    </source>
</reference>
<gene>
    <name evidence="1" type="ORF">F4821DRAFT_251187</name>
</gene>
<evidence type="ECO:0000313" key="2">
    <source>
        <dbReference type="Proteomes" id="UP001497680"/>
    </source>
</evidence>